<proteinExistence type="predicted"/>
<feature type="region of interest" description="Disordered" evidence="1">
    <location>
        <begin position="226"/>
        <end position="247"/>
    </location>
</feature>
<evidence type="ECO:0000313" key="2">
    <source>
        <dbReference type="EMBL" id="GEU37030.1"/>
    </source>
</evidence>
<organism evidence="2">
    <name type="scientific">Tanacetum cinerariifolium</name>
    <name type="common">Dalmatian daisy</name>
    <name type="synonym">Chrysanthemum cinerariifolium</name>
    <dbReference type="NCBI Taxonomy" id="118510"/>
    <lineage>
        <taxon>Eukaryota</taxon>
        <taxon>Viridiplantae</taxon>
        <taxon>Streptophyta</taxon>
        <taxon>Embryophyta</taxon>
        <taxon>Tracheophyta</taxon>
        <taxon>Spermatophyta</taxon>
        <taxon>Magnoliopsida</taxon>
        <taxon>eudicotyledons</taxon>
        <taxon>Gunneridae</taxon>
        <taxon>Pentapetalae</taxon>
        <taxon>asterids</taxon>
        <taxon>campanulids</taxon>
        <taxon>Asterales</taxon>
        <taxon>Asteraceae</taxon>
        <taxon>Asteroideae</taxon>
        <taxon>Anthemideae</taxon>
        <taxon>Anthemidinae</taxon>
        <taxon>Tanacetum</taxon>
    </lineage>
</organism>
<dbReference type="PANTHER" id="PTHR11439:SF483">
    <property type="entry name" value="PEPTIDE SYNTHASE GLIP-LIKE, PUTATIVE (AFU_ORTHOLOGUE AFUA_3G12920)-RELATED"/>
    <property type="match status" value="1"/>
</dbReference>
<accession>A0A6L2JJU0</accession>
<dbReference type="EMBL" id="BKCJ010000878">
    <property type="protein sequence ID" value="GEU37030.1"/>
    <property type="molecule type" value="Genomic_DNA"/>
</dbReference>
<sequence>MGECMGMIVYSASTGIRLGTKGVQYPCFGEKRSYEFVRAGVNLVLEAKLCRIDMIGPWTFDFGIFIGTDFDHWARKELDDGIFFNQSIYIKEMLKKYGLEYSKPIKTPMSSVTKLTRDEDEEFVDDIKYHGMIGSLLYLTASPTDIMFSVCLCAYFQEDPKTSHLGAVKRIFSSCLVNPRPTSPLYQNLSPPIDYQTVPPTNPIVSQPLSPISSLGISSSKLLKTPKTTLPPLTSPPPTPSQPSKQSSLLTINLDLIELIFSTPPTSPHLFLDSLKDLPPRITNPPLLQPSFDIIECLANQPPPLPAMAPYLPPLPPQLLPLGLNNPFPMLTHEMLCDHCQCTQVIVNHLHEEMRFILNHILERLDILAHKNNS</sequence>
<dbReference type="AlphaFoldDB" id="A0A6L2JJU0"/>
<reference evidence="2" key="1">
    <citation type="journal article" date="2019" name="Sci. Rep.">
        <title>Draft genome of Tanacetum cinerariifolium, the natural source of mosquito coil.</title>
        <authorList>
            <person name="Yamashiro T."/>
            <person name="Shiraishi A."/>
            <person name="Satake H."/>
            <person name="Nakayama K."/>
        </authorList>
    </citation>
    <scope>NUCLEOTIDE SEQUENCE</scope>
</reference>
<dbReference type="PANTHER" id="PTHR11439">
    <property type="entry name" value="GAG-POL-RELATED RETROTRANSPOSON"/>
    <property type="match status" value="1"/>
</dbReference>
<name>A0A6L2JJU0_TANCI</name>
<gene>
    <name evidence="2" type="ORF">Tci_009008</name>
</gene>
<protein>
    <submittedName>
        <fullName evidence="2">Retrovirus-related Pol polyprotein from transposon TNT 1-94</fullName>
    </submittedName>
</protein>
<comment type="caution">
    <text evidence="2">The sequence shown here is derived from an EMBL/GenBank/DDBJ whole genome shotgun (WGS) entry which is preliminary data.</text>
</comment>
<evidence type="ECO:0000256" key="1">
    <source>
        <dbReference type="SAM" id="MobiDB-lite"/>
    </source>
</evidence>